<reference evidence="2 3" key="1">
    <citation type="journal article" date="2015" name="Mol. Biochem. Parasitol.">
        <title>Identification of polymorphic genes for use in assemblage B genotyping assays through comparative genomics of multiple assemblage B Giardia duodenalis isolates.</title>
        <authorList>
            <person name="Wielinga C."/>
            <person name="Thompson R.C."/>
            <person name="Monis P."/>
            <person name="Ryan U."/>
        </authorList>
    </citation>
    <scope>NUCLEOTIDE SEQUENCE [LARGE SCALE GENOMIC DNA]</scope>
    <source>
        <strain evidence="2 3">BAH15c1</strain>
    </source>
</reference>
<dbReference type="AlphaFoldDB" id="A0A132NWK0"/>
<sequence>MPAPNFAAAVEDLARATSAPSPQLSILWIRLGELRTQLQSSTTELTKVDVQHLLEKLQYIEDDIKALEAQDVVNSTSEASDRQAFNLSTAHQSADETIALALHTTSALHDQTSYINTLLEKISNLGAKVTAGRHLLSILLRSEKAGAVTIPLLLAAVFLVYLLMKLL</sequence>
<keyword evidence="1" id="KW-0812">Transmembrane</keyword>
<dbReference type="Proteomes" id="UP000070089">
    <property type="component" value="Unassembled WGS sequence"/>
</dbReference>
<keyword evidence="1" id="KW-0472">Membrane</keyword>
<gene>
    <name evidence="2" type="ORF">QR46_1573</name>
</gene>
<feature type="transmembrane region" description="Helical" evidence="1">
    <location>
        <begin position="145"/>
        <end position="164"/>
    </location>
</feature>
<keyword evidence="1" id="KW-1133">Transmembrane helix</keyword>
<evidence type="ECO:0000256" key="1">
    <source>
        <dbReference type="SAM" id="Phobius"/>
    </source>
</evidence>
<dbReference type="EMBL" id="JXTI01000032">
    <property type="protein sequence ID" value="KWX14451.1"/>
    <property type="molecule type" value="Genomic_DNA"/>
</dbReference>
<comment type="caution">
    <text evidence="2">The sequence shown here is derived from an EMBL/GenBank/DDBJ whole genome shotgun (WGS) entry which is preliminary data.</text>
</comment>
<dbReference type="OrthoDB" id="10257756at2759"/>
<dbReference type="VEuPathDB" id="GiardiaDB:QR46_1573"/>
<evidence type="ECO:0000313" key="3">
    <source>
        <dbReference type="Proteomes" id="UP000070089"/>
    </source>
</evidence>
<evidence type="ECO:0000313" key="2">
    <source>
        <dbReference type="EMBL" id="KWX14451.1"/>
    </source>
</evidence>
<name>A0A132NWK0_GIAIN</name>
<proteinExistence type="predicted"/>
<protein>
    <submittedName>
        <fullName evidence="2">Uncharacterized protein</fullName>
    </submittedName>
</protein>
<organism evidence="2 3">
    <name type="scientific">Giardia duodenalis assemblage B</name>
    <dbReference type="NCBI Taxonomy" id="1394984"/>
    <lineage>
        <taxon>Eukaryota</taxon>
        <taxon>Metamonada</taxon>
        <taxon>Diplomonadida</taxon>
        <taxon>Hexamitidae</taxon>
        <taxon>Giardiinae</taxon>
        <taxon>Giardia</taxon>
    </lineage>
</organism>
<accession>A0A132NWK0</accession>